<evidence type="ECO:0000313" key="8">
    <source>
        <dbReference type="Proteomes" id="UP001597541"/>
    </source>
</evidence>
<dbReference type="PANTHER" id="PTHR11085:SF4">
    <property type="entry name" value="NAD-DEPENDENT PROTEIN DEACYLASE"/>
    <property type="match status" value="1"/>
</dbReference>
<dbReference type="PROSITE" id="PS50305">
    <property type="entry name" value="SIRTUIN"/>
    <property type="match status" value="1"/>
</dbReference>
<feature type="binding site" evidence="4">
    <location>
        <position position="105"/>
    </location>
    <ligand>
        <name>nicotinamide</name>
        <dbReference type="ChEBI" id="CHEBI:17154"/>
    </ligand>
</feature>
<feature type="binding site" evidence="4 5">
    <location>
        <position position="154"/>
    </location>
    <ligand>
        <name>Zn(2+)</name>
        <dbReference type="ChEBI" id="CHEBI:29105"/>
    </ligand>
</feature>
<keyword evidence="8" id="KW-1185">Reference proteome</keyword>
<feature type="binding site" evidence="4">
    <location>
        <position position="193"/>
    </location>
    <ligand>
        <name>NAD(+)</name>
        <dbReference type="ChEBI" id="CHEBI:57540"/>
    </ligand>
</feature>
<keyword evidence="4 5" id="KW-0862">Zinc</keyword>
<evidence type="ECO:0000256" key="2">
    <source>
        <dbReference type="ARBA" id="ARBA00022679"/>
    </source>
</evidence>
<dbReference type="EC" id="2.3.1.286" evidence="4"/>
<keyword evidence="3 4" id="KW-0520">NAD</keyword>
<dbReference type="InterPro" id="IPR050134">
    <property type="entry name" value="NAD-dep_sirtuin_deacylases"/>
</dbReference>
<feature type="binding site" evidence="4">
    <location>
        <position position="26"/>
    </location>
    <ligand>
        <name>NAD(+)</name>
        <dbReference type="ChEBI" id="CHEBI:57540"/>
    </ligand>
</feature>
<feature type="binding site" evidence="4">
    <location>
        <position position="105"/>
    </location>
    <ligand>
        <name>NAD(+)</name>
        <dbReference type="ChEBI" id="CHEBI:57540"/>
    </ligand>
</feature>
<feature type="binding site" evidence="4">
    <location>
        <position position="22"/>
    </location>
    <ligand>
        <name>NAD(+)</name>
        <dbReference type="ChEBI" id="CHEBI:57540"/>
    </ligand>
</feature>
<feature type="binding site" evidence="4 5">
    <location>
        <position position="129"/>
    </location>
    <ligand>
        <name>Zn(2+)</name>
        <dbReference type="ChEBI" id="CHEBI:29105"/>
    </ligand>
</feature>
<dbReference type="SUPFAM" id="SSF52467">
    <property type="entry name" value="DHS-like NAD/FAD-binding domain"/>
    <property type="match status" value="1"/>
</dbReference>
<comment type="cofactor">
    <cofactor evidence="4">
        <name>Zn(2+)</name>
        <dbReference type="ChEBI" id="CHEBI:29105"/>
    </cofactor>
    <text evidence="4">Binds 1 zinc ion per subunit.</text>
</comment>
<dbReference type="InterPro" id="IPR029035">
    <property type="entry name" value="DHS-like_NAD/FAD-binding_dom"/>
</dbReference>
<dbReference type="Pfam" id="PF02146">
    <property type="entry name" value="SIR2"/>
    <property type="match status" value="1"/>
</dbReference>
<gene>
    <name evidence="4" type="primary">cobB</name>
    <name evidence="7" type="ORF">ACFSUF_11795</name>
</gene>
<feature type="domain" description="Deacetylase sirtuin-type" evidence="6">
    <location>
        <begin position="1"/>
        <end position="243"/>
    </location>
</feature>
<protein>
    <recommendedName>
        <fullName evidence="4">NAD-dependent protein deacetylase</fullName>
        <ecNumber evidence="4">2.3.1.286</ecNumber>
    </recommendedName>
    <alternativeName>
        <fullName evidence="4">Regulatory protein SIR2 homolog</fullName>
    </alternativeName>
</protein>
<evidence type="ECO:0000256" key="5">
    <source>
        <dbReference type="PROSITE-ProRule" id="PRU00236"/>
    </source>
</evidence>
<evidence type="ECO:0000256" key="1">
    <source>
        <dbReference type="ARBA" id="ARBA00022490"/>
    </source>
</evidence>
<comment type="caution">
    <text evidence="4">Lacks conserved residue(s) required for the propagation of feature annotation.</text>
</comment>
<dbReference type="HAMAP" id="MF_01968">
    <property type="entry name" value="Sirtuin_ClassU"/>
    <property type="match status" value="1"/>
</dbReference>
<keyword evidence="4 5" id="KW-0479">Metal-binding</keyword>
<feature type="binding site" evidence="4 5">
    <location>
        <position position="132"/>
    </location>
    <ligand>
        <name>Zn(2+)</name>
        <dbReference type="ChEBI" id="CHEBI:29105"/>
    </ligand>
</feature>
<dbReference type="InterPro" id="IPR028628">
    <property type="entry name" value="Sirtuin_class_U"/>
</dbReference>
<dbReference type="NCBIfam" id="NF001753">
    <property type="entry name" value="PRK00481.1-3"/>
    <property type="match status" value="1"/>
</dbReference>
<proteinExistence type="inferred from homology"/>
<reference evidence="8" key="1">
    <citation type="journal article" date="2019" name="Int. J. Syst. Evol. Microbiol.">
        <title>The Global Catalogue of Microorganisms (GCM) 10K type strain sequencing project: providing services to taxonomists for standard genome sequencing and annotation.</title>
        <authorList>
            <consortium name="The Broad Institute Genomics Platform"/>
            <consortium name="The Broad Institute Genome Sequencing Center for Infectious Disease"/>
            <person name="Wu L."/>
            <person name="Ma J."/>
        </authorList>
    </citation>
    <scope>NUCLEOTIDE SEQUENCE [LARGE SCALE GENOMIC DNA]</scope>
    <source>
        <strain evidence="8">KCTC 3950</strain>
    </source>
</reference>
<organism evidence="7 8">
    <name type="scientific">Paenibacillus gansuensis</name>
    <dbReference type="NCBI Taxonomy" id="306542"/>
    <lineage>
        <taxon>Bacteria</taxon>
        <taxon>Bacillati</taxon>
        <taxon>Bacillota</taxon>
        <taxon>Bacilli</taxon>
        <taxon>Bacillales</taxon>
        <taxon>Paenibacillaceae</taxon>
        <taxon>Paenibacillus</taxon>
    </lineage>
</organism>
<keyword evidence="2 4" id="KW-0808">Transferase</keyword>
<comment type="caution">
    <text evidence="7">The sequence shown here is derived from an EMBL/GenBank/DDBJ whole genome shotgun (WGS) entry which is preliminary data.</text>
</comment>
<feature type="binding site" evidence="4">
    <location>
        <position position="215"/>
    </location>
    <ligand>
        <name>NAD(+)</name>
        <dbReference type="ChEBI" id="CHEBI:57540"/>
    </ligand>
</feature>
<feature type="binding site" evidence="4">
    <location>
        <position position="106"/>
    </location>
    <ligand>
        <name>nicotinamide</name>
        <dbReference type="ChEBI" id="CHEBI:17154"/>
    </ligand>
</feature>
<dbReference type="InterPro" id="IPR026590">
    <property type="entry name" value="Ssirtuin_cat_dom"/>
</dbReference>
<comment type="function">
    <text evidence="4">NAD-dependent protein deacetylase which modulates the activities of several enzymes which are inactive in their acetylated form.</text>
</comment>
<dbReference type="InterPro" id="IPR026591">
    <property type="entry name" value="Sirtuin_cat_small_dom_sf"/>
</dbReference>
<comment type="catalytic activity">
    <reaction evidence="4">
        <text>N(6)-acetyl-L-lysyl-[protein] + NAD(+) + H2O = 2''-O-acetyl-ADP-D-ribose + nicotinamide + L-lysyl-[protein]</text>
        <dbReference type="Rhea" id="RHEA:43636"/>
        <dbReference type="Rhea" id="RHEA-COMP:9752"/>
        <dbReference type="Rhea" id="RHEA-COMP:10731"/>
        <dbReference type="ChEBI" id="CHEBI:15377"/>
        <dbReference type="ChEBI" id="CHEBI:17154"/>
        <dbReference type="ChEBI" id="CHEBI:29969"/>
        <dbReference type="ChEBI" id="CHEBI:57540"/>
        <dbReference type="ChEBI" id="CHEBI:61930"/>
        <dbReference type="ChEBI" id="CHEBI:83767"/>
        <dbReference type="EC" id="2.3.1.286"/>
    </reaction>
</comment>
<feature type="binding site" evidence="4">
    <location>
        <position position="192"/>
    </location>
    <ligand>
        <name>NAD(+)</name>
        <dbReference type="ChEBI" id="CHEBI:57540"/>
    </ligand>
</feature>
<evidence type="ECO:0000256" key="4">
    <source>
        <dbReference type="HAMAP-Rule" id="MF_01968"/>
    </source>
</evidence>
<feature type="binding site" evidence="4">
    <location>
        <position position="103"/>
    </location>
    <ligand>
        <name>NAD(+)</name>
        <dbReference type="ChEBI" id="CHEBI:57540"/>
    </ligand>
</feature>
<evidence type="ECO:0000313" key="7">
    <source>
        <dbReference type="EMBL" id="MFD2613107.1"/>
    </source>
</evidence>
<dbReference type="RefSeq" id="WP_377603032.1">
    <property type="nucleotide sequence ID" value="NZ_JBHUME010000007.1"/>
</dbReference>
<keyword evidence="7" id="KW-0012">Acyltransferase</keyword>
<feature type="active site" description="Proton acceptor" evidence="4 5">
    <location>
        <position position="121"/>
    </location>
</feature>
<dbReference type="Gene3D" id="3.40.50.1220">
    <property type="entry name" value="TPP-binding domain"/>
    <property type="match status" value="1"/>
</dbReference>
<feature type="binding site" evidence="4">
    <location>
        <position position="34"/>
    </location>
    <ligand>
        <name>NAD(+)</name>
        <dbReference type="ChEBI" id="CHEBI:57540"/>
    </ligand>
</feature>
<dbReference type="Gene3D" id="3.30.1600.10">
    <property type="entry name" value="SIR2/SIRT2 'Small Domain"/>
    <property type="match status" value="1"/>
</dbReference>
<keyword evidence="1 4" id="KW-0963">Cytoplasm</keyword>
<dbReference type="Proteomes" id="UP001597541">
    <property type="component" value="Unassembled WGS sequence"/>
</dbReference>
<evidence type="ECO:0000259" key="6">
    <source>
        <dbReference type="PROSITE" id="PS50305"/>
    </source>
</evidence>
<feature type="binding site" evidence="4">
    <location>
        <position position="121"/>
    </location>
    <ligand>
        <name>NAD(+)</name>
        <dbReference type="ChEBI" id="CHEBI:57540"/>
    </ligand>
</feature>
<dbReference type="PANTHER" id="PTHR11085">
    <property type="entry name" value="NAD-DEPENDENT PROTEIN DEACYLASE SIRTUIN-5, MITOCHONDRIAL-RELATED"/>
    <property type="match status" value="1"/>
</dbReference>
<comment type="subcellular location">
    <subcellularLocation>
        <location evidence="4">Cytoplasm</location>
    </subcellularLocation>
</comment>
<sequence length="243" mass="27069">MGITRLREWIGMSSRIVFFGGAGTSTESGIPDFRSEAGLFTTKQGSSHSPEEMLSRSFFEQHPKEFYRFYYRKMIHADAEPNSGHQALAELEHRGKLRTIITQNIDGLHQKAGSKSVLELHGSVHRNFCVQCAAFYTLEELMSLAGEVPLCVKCGSIVKPGVILYEEPLDMQLFAEAEAAIREADLMIVAGTSLSVYPAANLVPYFQGDRLAVINKSETAYDRYAGCVVREPFAQVMKEVVYD</sequence>
<dbReference type="NCBIfam" id="NF001752">
    <property type="entry name" value="PRK00481.1-1"/>
    <property type="match status" value="1"/>
</dbReference>
<accession>A0ABW5PGL3</accession>
<dbReference type="EMBL" id="JBHUME010000007">
    <property type="protein sequence ID" value="MFD2613107.1"/>
    <property type="molecule type" value="Genomic_DNA"/>
</dbReference>
<name>A0ABW5PGL3_9BACL</name>
<feature type="binding site" evidence="4">
    <location>
        <position position="33"/>
    </location>
    <ligand>
        <name>nicotinamide</name>
        <dbReference type="ChEBI" id="CHEBI:17154"/>
    </ligand>
</feature>
<comment type="similarity">
    <text evidence="4">Belongs to the sirtuin family. Class U subfamily.</text>
</comment>
<feature type="binding site" evidence="4">
    <location>
        <position position="33"/>
    </location>
    <ligand>
        <name>NAD(+)</name>
        <dbReference type="ChEBI" id="CHEBI:57540"/>
    </ligand>
</feature>
<evidence type="ECO:0000256" key="3">
    <source>
        <dbReference type="ARBA" id="ARBA00023027"/>
    </source>
</evidence>
<feature type="binding site" evidence="4">
    <location>
        <position position="106"/>
    </location>
    <ligand>
        <name>NAD(+)</name>
        <dbReference type="ChEBI" id="CHEBI:57540"/>
    </ligand>
</feature>
<feature type="binding site" evidence="4 5">
    <location>
        <position position="151"/>
    </location>
    <ligand>
        <name>Zn(2+)</name>
        <dbReference type="ChEBI" id="CHEBI:29105"/>
    </ligand>
</feature>
<dbReference type="InterPro" id="IPR003000">
    <property type="entry name" value="Sirtuin"/>
</dbReference>
<dbReference type="GO" id="GO:0034979">
    <property type="term" value="F:NAD-dependent protein lysine deacetylase activity"/>
    <property type="evidence" value="ECO:0007669"/>
    <property type="project" value="UniProtKB-EC"/>
</dbReference>